<dbReference type="RefSeq" id="WP_177179632.1">
    <property type="nucleotide sequence ID" value="NZ_FNZH01000003.1"/>
</dbReference>
<feature type="transmembrane region" description="Helical" evidence="1">
    <location>
        <begin position="116"/>
        <end position="134"/>
    </location>
</feature>
<feature type="transmembrane region" description="Helical" evidence="1">
    <location>
        <begin position="227"/>
        <end position="245"/>
    </location>
</feature>
<evidence type="ECO:0000313" key="3">
    <source>
        <dbReference type="Proteomes" id="UP000199403"/>
    </source>
</evidence>
<keyword evidence="1" id="KW-0472">Membrane</keyword>
<protein>
    <recommendedName>
        <fullName evidence="4">O-antigen ligase like membrane protein</fullName>
    </recommendedName>
</protein>
<organism evidence="2 3">
    <name type="scientific">Cyclobacterium xiamenense</name>
    <dbReference type="NCBI Taxonomy" id="1297121"/>
    <lineage>
        <taxon>Bacteria</taxon>
        <taxon>Pseudomonadati</taxon>
        <taxon>Bacteroidota</taxon>
        <taxon>Cytophagia</taxon>
        <taxon>Cytophagales</taxon>
        <taxon>Cyclobacteriaceae</taxon>
        <taxon>Cyclobacterium</taxon>
    </lineage>
</organism>
<feature type="transmembrane region" description="Helical" evidence="1">
    <location>
        <begin position="33"/>
        <end position="51"/>
    </location>
</feature>
<proteinExistence type="predicted"/>
<gene>
    <name evidence="2" type="ORF">SAMN05192553_103695</name>
</gene>
<feature type="transmembrane region" description="Helical" evidence="1">
    <location>
        <begin position="356"/>
        <end position="386"/>
    </location>
</feature>
<sequence length="428" mass="48980">MKANLLVVYLVLLIAISLNFFDAKFIPAKLVNYLEFAAVMGSVLVAIVYMFDRKGGFVLPVQLISLSIIFSMVMAYISWGQGFRDSLLETSQYILWPLFFLLLHLKVPIRTLEKIILAYGVLYVILYFFQYANAHTVLFGKPISGEEFSEQRGAIRIIFPGAGIFILAIFIALTKITQAVRYRWLYLGFAALGLIVPIMQVTRQFIAGVVLIYFYHFFKSQSILKKTLILGAFAGGVLVLLNADIPMIRGVIEVQQRDAKLGKNYIRVQAGEYFLTDFSPNVLSQIFGNGAPNWGISRYGKFMERLSNTQEYFLSDVGIIAVYTMFGIFAIGGFMLMWYKSFTLPVPEQFAYVKYYLWYLLLTSFTWYSVYHYHYLIATIFALYIYHRAVMDEKKRAVIGYLLRKASATPKAADRDFSPMKKETLLKS</sequence>
<dbReference type="AlphaFoldDB" id="A0A1H6YMG1"/>
<dbReference type="STRING" id="1416801.SAMN05192553_103695"/>
<feature type="transmembrane region" description="Helical" evidence="1">
    <location>
        <begin position="154"/>
        <end position="173"/>
    </location>
</feature>
<dbReference type="EMBL" id="FNZH01000003">
    <property type="protein sequence ID" value="SEJ40127.1"/>
    <property type="molecule type" value="Genomic_DNA"/>
</dbReference>
<evidence type="ECO:0000256" key="1">
    <source>
        <dbReference type="SAM" id="Phobius"/>
    </source>
</evidence>
<keyword evidence="1" id="KW-1133">Transmembrane helix</keyword>
<evidence type="ECO:0008006" key="4">
    <source>
        <dbReference type="Google" id="ProtNLM"/>
    </source>
</evidence>
<feature type="transmembrane region" description="Helical" evidence="1">
    <location>
        <begin position="58"/>
        <end position="79"/>
    </location>
</feature>
<reference evidence="3" key="1">
    <citation type="submission" date="2016-10" db="EMBL/GenBank/DDBJ databases">
        <authorList>
            <person name="Varghese N."/>
            <person name="Submissions S."/>
        </authorList>
    </citation>
    <scope>NUCLEOTIDE SEQUENCE [LARGE SCALE GENOMIC DNA]</scope>
    <source>
        <strain evidence="3">IBRC-M 10761</strain>
    </source>
</reference>
<dbReference type="Proteomes" id="UP000199403">
    <property type="component" value="Unassembled WGS sequence"/>
</dbReference>
<feature type="transmembrane region" description="Helical" evidence="1">
    <location>
        <begin position="312"/>
        <end position="336"/>
    </location>
</feature>
<feature type="transmembrane region" description="Helical" evidence="1">
    <location>
        <begin position="185"/>
        <end position="215"/>
    </location>
</feature>
<keyword evidence="3" id="KW-1185">Reference proteome</keyword>
<accession>A0A1H6YMG1</accession>
<evidence type="ECO:0000313" key="2">
    <source>
        <dbReference type="EMBL" id="SEJ40127.1"/>
    </source>
</evidence>
<feature type="transmembrane region" description="Helical" evidence="1">
    <location>
        <begin position="91"/>
        <end position="109"/>
    </location>
</feature>
<keyword evidence="1" id="KW-0812">Transmembrane</keyword>
<name>A0A1H6YMG1_9BACT</name>